<organism evidence="3 4">
    <name type="scientific">Enterobacter huaxiensis</name>
    <dbReference type="NCBI Taxonomy" id="2494702"/>
    <lineage>
        <taxon>Bacteria</taxon>
        <taxon>Pseudomonadati</taxon>
        <taxon>Pseudomonadota</taxon>
        <taxon>Gammaproteobacteria</taxon>
        <taxon>Enterobacterales</taxon>
        <taxon>Enterobacteriaceae</taxon>
        <taxon>Enterobacter</taxon>
    </lineage>
</organism>
<reference evidence="3 4" key="1">
    <citation type="submission" date="2018-12" db="EMBL/GenBank/DDBJ databases">
        <title>The Genome Submission of two Enterobacter spp. strains.</title>
        <authorList>
            <person name="Wu W."/>
            <person name="Wei L."/>
            <person name="Feng Y."/>
            <person name="Zong Z."/>
        </authorList>
    </citation>
    <scope>NUCLEOTIDE SEQUENCE [LARGE SCALE GENOMIC DNA]</scope>
    <source>
        <strain evidence="3 4">WCHEHu045002</strain>
    </source>
</reference>
<feature type="domain" description="Fe/B12 periplasmic-binding" evidence="2">
    <location>
        <begin position="43"/>
        <end position="324"/>
    </location>
</feature>
<evidence type="ECO:0000256" key="1">
    <source>
        <dbReference type="SAM" id="SignalP"/>
    </source>
</evidence>
<sequence length="350" mass="39155">MTQRFWQAVAFSALILLPLSSQASRQITDQIGRTVTIPDDVNRVVVLQHQTLNLLVQMNATDKIVGVMANWKQQLGDGYARLAPELNQKAALGDLTHVDPEKLVALKPQVVFVTNYAPQEMIDKIGSLGIPVVAISLRHDAAGEKAKLNPTMADEEQAYDLGLREGITLIGEIVNKQPEAKALIDATDKGRRMVSDRLKDIPAEKRVRAYMANPELTTYGSGKYTGLMMAHAGAVNVAAATIQGFKTVAMEQVIAWNPQVIFVQDRYPSVVNEIKTGAQWQTLDAVKNQRVYLMPDYAKAWGYPMPEAMGIGELWMAKKLYPEKFKDIDMRKVANDWYQRFYRTNYQGID</sequence>
<dbReference type="PROSITE" id="PS50983">
    <property type="entry name" value="FE_B12_PBP"/>
    <property type="match status" value="1"/>
</dbReference>
<evidence type="ECO:0000313" key="4">
    <source>
        <dbReference type="Proteomes" id="UP000276389"/>
    </source>
</evidence>
<feature type="chain" id="PRO_5019465863" description="Fe/B12 periplasmic-binding domain-containing protein" evidence="1">
    <location>
        <begin position="24"/>
        <end position="350"/>
    </location>
</feature>
<dbReference type="Gene3D" id="3.40.50.1980">
    <property type="entry name" value="Nitrogenase molybdenum iron protein domain"/>
    <property type="match status" value="2"/>
</dbReference>
<proteinExistence type="predicted"/>
<name>A0A428LP24_9ENTR</name>
<dbReference type="AlphaFoldDB" id="A0A428LP24"/>
<dbReference type="Pfam" id="PF01497">
    <property type="entry name" value="Peripla_BP_2"/>
    <property type="match status" value="1"/>
</dbReference>
<dbReference type="EMBL" id="RWHU01000005">
    <property type="protein sequence ID" value="RSK66357.1"/>
    <property type="molecule type" value="Genomic_DNA"/>
</dbReference>
<dbReference type="PANTHER" id="PTHR30535">
    <property type="entry name" value="VITAMIN B12-BINDING PROTEIN"/>
    <property type="match status" value="1"/>
</dbReference>
<dbReference type="InterPro" id="IPR002491">
    <property type="entry name" value="ABC_transptr_periplasmic_BD"/>
</dbReference>
<dbReference type="SUPFAM" id="SSF53807">
    <property type="entry name" value="Helical backbone' metal receptor"/>
    <property type="match status" value="1"/>
</dbReference>
<dbReference type="InterPro" id="IPR050902">
    <property type="entry name" value="ABC_Transporter_SBP"/>
</dbReference>
<dbReference type="PANTHER" id="PTHR30535:SF34">
    <property type="entry name" value="MOLYBDATE-BINDING PROTEIN MOLA"/>
    <property type="match status" value="1"/>
</dbReference>
<evidence type="ECO:0000259" key="2">
    <source>
        <dbReference type="PROSITE" id="PS50983"/>
    </source>
</evidence>
<evidence type="ECO:0000313" key="3">
    <source>
        <dbReference type="EMBL" id="RSK66357.1"/>
    </source>
</evidence>
<comment type="caution">
    <text evidence="3">The sequence shown here is derived from an EMBL/GenBank/DDBJ whole genome shotgun (WGS) entry which is preliminary data.</text>
</comment>
<dbReference type="RefSeq" id="WP_125914816.1">
    <property type="nucleotide sequence ID" value="NZ_RWHU01000005.1"/>
</dbReference>
<feature type="signal peptide" evidence="1">
    <location>
        <begin position="1"/>
        <end position="23"/>
    </location>
</feature>
<gene>
    <name evidence="3" type="ORF">EJE24_14160</name>
</gene>
<protein>
    <recommendedName>
        <fullName evidence="2">Fe/B12 periplasmic-binding domain-containing protein</fullName>
    </recommendedName>
</protein>
<dbReference type="GO" id="GO:0071281">
    <property type="term" value="P:cellular response to iron ion"/>
    <property type="evidence" value="ECO:0007669"/>
    <property type="project" value="TreeGrafter"/>
</dbReference>
<keyword evidence="1" id="KW-0732">Signal</keyword>
<dbReference type="Proteomes" id="UP000276389">
    <property type="component" value="Unassembled WGS sequence"/>
</dbReference>
<accession>A0A428LP24</accession>